<keyword evidence="1" id="KW-0934">Plastid</keyword>
<proteinExistence type="predicted"/>
<dbReference type="AlphaFoldDB" id="A0A1B0UL15"/>
<evidence type="ECO:0000313" key="1">
    <source>
        <dbReference type="EMBL" id="AMD08057.1"/>
    </source>
</evidence>
<protein>
    <submittedName>
        <fullName evidence="1">Maturase-like protein 2</fullName>
    </submittedName>
</protein>
<sequence length="162" mass="19239">MEINKMLKFKFLSFSNTFLCRGHKDFSILSEYLFDIYMEDFSFFIFESYSKYNHKFFLVSDNNLNFPIFSSPIKLNIGKPVINLKKNVVSFYSSFSSSYLKNYNKNVDLFNRSFNLIRYKSHSIVFLTGSKKFSFFIKQKILSFIKSNLHFDVSECATCLFM</sequence>
<name>A0A1B0UL15_EUGMU</name>
<keyword evidence="1" id="KW-0150">Chloroplast</keyword>
<dbReference type="EMBL" id="KT223519">
    <property type="protein sequence ID" value="AMD08057.1"/>
    <property type="molecule type" value="Genomic_DNA"/>
</dbReference>
<organism evidence="1">
    <name type="scientific">Euglena mutabilis</name>
    <dbReference type="NCBI Taxonomy" id="38275"/>
    <lineage>
        <taxon>Eukaryota</taxon>
        <taxon>Discoba</taxon>
        <taxon>Euglenozoa</taxon>
        <taxon>Euglenida</taxon>
        <taxon>Spirocuta</taxon>
        <taxon>Euglenophyceae</taxon>
        <taxon>Euglenales</taxon>
        <taxon>Euglenaceae</taxon>
        <taxon>Euglena</taxon>
    </lineage>
</organism>
<geneLocation type="chloroplast" evidence="1"/>
<reference evidence="1" key="1">
    <citation type="journal article" date="2016" name="J. Eukaryot. Microbiol.">
        <title>The Chloroplast Genome of Euglena mutabilis-Cluster Arrangement, Intron Analysis, and Intrageneric Trends.</title>
        <authorList>
            <person name="Dabbagh N."/>
            <person name="Preisfeld A."/>
        </authorList>
    </citation>
    <scope>NUCLEOTIDE SEQUENCE</scope>
</reference>
<gene>
    <name evidence="1" type="primary">ORF 163</name>
</gene>
<accession>A0A1B0UL15</accession>